<dbReference type="PANTHER" id="PTHR24148:SF64">
    <property type="entry name" value="HETEROKARYON INCOMPATIBILITY DOMAIN-CONTAINING PROTEIN"/>
    <property type="match status" value="1"/>
</dbReference>
<dbReference type="Pfam" id="PF26639">
    <property type="entry name" value="Het-6_barrel"/>
    <property type="match status" value="1"/>
</dbReference>
<dbReference type="InterPro" id="IPR010730">
    <property type="entry name" value="HET"/>
</dbReference>
<dbReference type="AlphaFoldDB" id="A0A8K0VWW8"/>
<dbReference type="Proteomes" id="UP000813461">
    <property type="component" value="Unassembled WGS sequence"/>
</dbReference>
<dbReference type="Pfam" id="PF06985">
    <property type="entry name" value="HET"/>
    <property type="match status" value="1"/>
</dbReference>
<proteinExistence type="predicted"/>
<dbReference type="PANTHER" id="PTHR24148">
    <property type="entry name" value="ANKYRIN REPEAT DOMAIN-CONTAINING PROTEIN 39 HOMOLOG-RELATED"/>
    <property type="match status" value="1"/>
</dbReference>
<accession>A0A8K0VWW8</accession>
<comment type="caution">
    <text evidence="2">The sequence shown here is derived from an EMBL/GenBank/DDBJ whole genome shotgun (WGS) entry which is preliminary data.</text>
</comment>
<keyword evidence="3" id="KW-1185">Reference proteome</keyword>
<reference evidence="2" key="1">
    <citation type="journal article" date="2021" name="Nat. Commun.">
        <title>Genetic determinants of endophytism in the Arabidopsis root mycobiome.</title>
        <authorList>
            <person name="Mesny F."/>
            <person name="Miyauchi S."/>
            <person name="Thiergart T."/>
            <person name="Pickel B."/>
            <person name="Atanasova L."/>
            <person name="Karlsson M."/>
            <person name="Huettel B."/>
            <person name="Barry K.W."/>
            <person name="Haridas S."/>
            <person name="Chen C."/>
            <person name="Bauer D."/>
            <person name="Andreopoulos W."/>
            <person name="Pangilinan J."/>
            <person name="LaButti K."/>
            <person name="Riley R."/>
            <person name="Lipzen A."/>
            <person name="Clum A."/>
            <person name="Drula E."/>
            <person name="Henrissat B."/>
            <person name="Kohler A."/>
            <person name="Grigoriev I.V."/>
            <person name="Martin F.M."/>
            <person name="Hacquard S."/>
        </authorList>
    </citation>
    <scope>NUCLEOTIDE SEQUENCE</scope>
    <source>
        <strain evidence="2">MPI-SDFR-AT-0120</strain>
    </source>
</reference>
<name>A0A8K0VWW8_9PLEO</name>
<dbReference type="EMBL" id="JAGMVJ010000012">
    <property type="protein sequence ID" value="KAH7084229.1"/>
    <property type="molecule type" value="Genomic_DNA"/>
</dbReference>
<organism evidence="2 3">
    <name type="scientific">Paraphoma chrysanthemicola</name>
    <dbReference type="NCBI Taxonomy" id="798071"/>
    <lineage>
        <taxon>Eukaryota</taxon>
        <taxon>Fungi</taxon>
        <taxon>Dikarya</taxon>
        <taxon>Ascomycota</taxon>
        <taxon>Pezizomycotina</taxon>
        <taxon>Dothideomycetes</taxon>
        <taxon>Pleosporomycetidae</taxon>
        <taxon>Pleosporales</taxon>
        <taxon>Pleosporineae</taxon>
        <taxon>Phaeosphaeriaceae</taxon>
        <taxon>Paraphoma</taxon>
    </lineage>
</organism>
<protein>
    <submittedName>
        <fullName evidence="2">Heterokaryon incompatibility protein-domain-containing protein</fullName>
    </submittedName>
</protein>
<evidence type="ECO:0000259" key="1">
    <source>
        <dbReference type="Pfam" id="PF06985"/>
    </source>
</evidence>
<evidence type="ECO:0000313" key="3">
    <source>
        <dbReference type="Proteomes" id="UP000813461"/>
    </source>
</evidence>
<gene>
    <name evidence="2" type="ORF">FB567DRAFT_528621</name>
</gene>
<dbReference type="InterPro" id="IPR052895">
    <property type="entry name" value="HetReg/Transcr_Mod"/>
</dbReference>
<dbReference type="OrthoDB" id="3774852at2759"/>
<feature type="domain" description="Heterokaryon incompatibility" evidence="1">
    <location>
        <begin position="60"/>
        <end position="218"/>
    </location>
</feature>
<evidence type="ECO:0000313" key="2">
    <source>
        <dbReference type="EMBL" id="KAH7084229.1"/>
    </source>
</evidence>
<sequence length="609" mass="68470">MDSLGISPEPQHESASFYEALSSARQEIRVLDITPSAAADEVLQCTMRTICLLDEPVPTYETISYCWGKPTAPSYIRLNGSLVPVTASSEAAIRRMRLPEEMRTLWIDAVCIDQSSLAERSQQVSLMSTVYRKGKHNLIYLGEDTEGLAERAVRSIQDLIYEMKKVTKDFSLLSETLYDPLTCGVQFTKEDFLVEVDFEALECLFNLQWFSRLWVLQEVTLAPSSTCHWGAFRFDLTDTIRAACWLSHKSRFVPRGLQDSKGKACAAVMFDCSLGTLPWQYMMGTAKLFEKNEPKDSIFAMLGLNDSGDERDDTRRANLLRVDYTRPLGDVLRDATRYGLCQSGDLSAMRFINHRSPTLDDEQGFPTWTIRADLEHDSQDIAILPEFFHACSDLGPSSMLTEVVSDADVLVVEGFVVDRVLETTATYDDVTFGYKGYNAWLLSAKQKAQRRPQFKKSEEALVDHTAVALTLVAESTFMRRARPEDVSVLATYLENLVVRNDNSVPEHILSSGNCDAAKLDEVYASSFVDYCIERRFFTTSAGRMGIGPRVMRSTDLVVILRGGSTPFILRERNESYQLLGGAYVHGIMDGEAVRTAENQGLQEDIFHIR</sequence>